<dbReference type="RefSeq" id="XP_036356797.1">
    <property type="nucleotide sequence ID" value="XM_036500904.1"/>
</dbReference>
<feature type="transmembrane region" description="Helical" evidence="1">
    <location>
        <begin position="29"/>
        <end position="48"/>
    </location>
</feature>
<keyword evidence="2" id="KW-1185">Reference proteome</keyword>
<keyword evidence="1" id="KW-1133">Transmembrane helix</keyword>
<dbReference type="Gene3D" id="3.30.428.10">
    <property type="entry name" value="HIT-like"/>
    <property type="match status" value="1"/>
</dbReference>
<dbReference type="PANTHER" id="PTHR34714:SF3">
    <property type="match status" value="1"/>
</dbReference>
<keyword evidence="1" id="KW-0472">Membrane</keyword>
<dbReference type="Proteomes" id="UP000515154">
    <property type="component" value="Linkage group LG3"/>
</dbReference>
<gene>
    <name evidence="3" type="primary">LOC115209428</name>
</gene>
<dbReference type="AlphaFoldDB" id="A0A7E6EPT3"/>
<evidence type="ECO:0000313" key="2">
    <source>
        <dbReference type="Proteomes" id="UP000515154"/>
    </source>
</evidence>
<name>A0A7E6EPT3_9MOLL</name>
<dbReference type="PANTHER" id="PTHR34714">
    <property type="entry name" value="EGF-LIKE DOMAIN-CONTAINING PROTEIN"/>
    <property type="match status" value="1"/>
</dbReference>
<dbReference type="SUPFAM" id="SSF54197">
    <property type="entry name" value="HIT-like"/>
    <property type="match status" value="1"/>
</dbReference>
<organism evidence="2 3">
    <name type="scientific">Octopus sinensis</name>
    <name type="common">East Asian common octopus</name>
    <dbReference type="NCBI Taxonomy" id="2607531"/>
    <lineage>
        <taxon>Eukaryota</taxon>
        <taxon>Metazoa</taxon>
        <taxon>Spiralia</taxon>
        <taxon>Lophotrochozoa</taxon>
        <taxon>Mollusca</taxon>
        <taxon>Cephalopoda</taxon>
        <taxon>Coleoidea</taxon>
        <taxon>Octopodiformes</taxon>
        <taxon>Octopoda</taxon>
        <taxon>Incirrata</taxon>
        <taxon>Octopodidae</taxon>
        <taxon>Octopus</taxon>
    </lineage>
</organism>
<dbReference type="InterPro" id="IPR036265">
    <property type="entry name" value="HIT-like_sf"/>
</dbReference>
<feature type="transmembrane region" description="Helical" evidence="1">
    <location>
        <begin position="68"/>
        <end position="89"/>
    </location>
</feature>
<protein>
    <submittedName>
        <fullName evidence="3">Uncharacterized protein LOC115209428 isoform X1</fullName>
    </submittedName>
</protein>
<sequence length="512" mass="60221">MDIYTHTQTHIYVYVNLLKFKTHKKFKQLSMFPISFAINHVLIKHILYYNLKRLRIMSSSCFLRPLPLSMLLLISFSLVYLVFDAYSVYKIPFRLLPRKTEHDRNRDYSRWPTYKHMNFNNEWFKLHCWNNEKISISNLYSVLKTLKMSSLSECRELYDRISSIFSVTQRSGQLVLPSPFVVKVRKWLGGNPSLFEEAKYQHITLSFNEYTRDNTMFNPLRSKRPLQKPNQPQREYVEKLSEKTGQNCDFCKYSNFTAEDLFGRIESKHSFTAANAFKYDAWHALVITRNHHPLKWSEDIFLDCMKVAREWYDKVHSVDIRYKLPTLLWDLLPHASASQVHPHMHINLLPDRYYGVIENWRIAAEHFSNDYPDRNYFSEVLYIHSMLDLAFHYKTAAAFANITPKKDNEIVVLGEAPNDDFFKLLYYVLRAYIDDMEKLCFSMAIAFPSILKEDVTGRLPVYARLISRGTVGEVRSDISSLELFAASNVNVDPFQVATKVRNFVAKMTSAKS</sequence>
<evidence type="ECO:0000313" key="3">
    <source>
        <dbReference type="RefSeq" id="XP_036356797.1"/>
    </source>
</evidence>
<keyword evidence="1" id="KW-0812">Transmembrane</keyword>
<proteinExistence type="predicted"/>
<evidence type="ECO:0000256" key="1">
    <source>
        <dbReference type="SAM" id="Phobius"/>
    </source>
</evidence>
<accession>A0A7E6EPT3</accession>
<reference evidence="3" key="1">
    <citation type="submission" date="2025-08" db="UniProtKB">
        <authorList>
            <consortium name="RefSeq"/>
        </authorList>
    </citation>
    <scope>IDENTIFICATION</scope>
</reference>